<dbReference type="PANTHER" id="PTHR36335:SF1">
    <property type="entry name" value="CHAPERONE DNAJ-DOMAIN SUPERFAMILY PROTEIN"/>
    <property type="match status" value="1"/>
</dbReference>
<dbReference type="EMBL" id="SSTE01001846">
    <property type="protein sequence ID" value="KAA0064778.1"/>
    <property type="molecule type" value="Genomic_DNA"/>
</dbReference>
<sequence length="396" mass="45721">MAKGSHENVAYIDVENYRLDDVIIIDDSQCVTKNFQRADISTESRKSPSCIYVDDCSSDEDACSPSRTFRPSSRRHFVELDGRQNRKQYAFFMGKCMQSNYGKAPARNHFDLHVSAHSSSSDSDSSDCEVMEGSFEKLRQQWEEASLRRKHDDRRAFFTVEDQDKASASHGGDSDTNFDVENQMKQQSEVQACSSPENAENGGCCLLTELKSNSAENGPPEPLSTKDLICERERLKETDEYRRAMEEEWTTRQQELQIQAEEAHKLRRKRKAERMRLLDMQRRQMKRLEEVRETQKKDEENINMKEQLRADVRKELSMLEMNCTDMASLLRGLGIQVGSSLQPSSQEKKMITFVVSFNEADLLWERQEVVDLILIESTMVDKEGNDVTWKVLNFVS</sequence>
<evidence type="ECO:0000256" key="1">
    <source>
        <dbReference type="SAM" id="Coils"/>
    </source>
</evidence>
<keyword evidence="1" id="KW-0175">Coiled coil</keyword>
<proteinExistence type="predicted"/>
<reference evidence="2 3" key="1">
    <citation type="submission" date="2019-08" db="EMBL/GenBank/DDBJ databases">
        <title>Draft genome sequences of two oriental melons (Cucumis melo L. var makuwa).</title>
        <authorList>
            <person name="Kwon S.-Y."/>
        </authorList>
    </citation>
    <scope>NUCLEOTIDE SEQUENCE [LARGE SCALE GENOMIC DNA]</scope>
    <source>
        <strain evidence="3">cv. SW 3</strain>
        <tissue evidence="2">Leaf</tissue>
    </source>
</reference>
<gene>
    <name evidence="2" type="ORF">E6C27_scaffold82G00850</name>
</gene>
<evidence type="ECO:0000313" key="2">
    <source>
        <dbReference type="EMBL" id="KAA0064778.1"/>
    </source>
</evidence>
<feature type="coiled-coil region" evidence="1">
    <location>
        <begin position="278"/>
        <end position="308"/>
    </location>
</feature>
<accession>A0A5A7VB02</accession>
<dbReference type="OrthoDB" id="498970at2759"/>
<organism evidence="2 3">
    <name type="scientific">Cucumis melo var. makuwa</name>
    <name type="common">Oriental melon</name>
    <dbReference type="NCBI Taxonomy" id="1194695"/>
    <lineage>
        <taxon>Eukaryota</taxon>
        <taxon>Viridiplantae</taxon>
        <taxon>Streptophyta</taxon>
        <taxon>Embryophyta</taxon>
        <taxon>Tracheophyta</taxon>
        <taxon>Spermatophyta</taxon>
        <taxon>Magnoliopsida</taxon>
        <taxon>eudicotyledons</taxon>
        <taxon>Gunneridae</taxon>
        <taxon>Pentapetalae</taxon>
        <taxon>rosids</taxon>
        <taxon>fabids</taxon>
        <taxon>Cucurbitales</taxon>
        <taxon>Cucurbitaceae</taxon>
        <taxon>Benincaseae</taxon>
        <taxon>Cucumis</taxon>
    </lineage>
</organism>
<name>A0A5A7VB02_CUCMM</name>
<evidence type="ECO:0000313" key="3">
    <source>
        <dbReference type="Proteomes" id="UP000321393"/>
    </source>
</evidence>
<dbReference type="AlphaFoldDB" id="A0A5A7VB02"/>
<comment type="caution">
    <text evidence="2">The sequence shown here is derived from an EMBL/GenBank/DDBJ whole genome shotgun (WGS) entry which is preliminary data.</text>
</comment>
<dbReference type="PANTHER" id="PTHR36335">
    <property type="entry name" value="CHAPERONE DNAJ-DOMAIN SUPERFAMILY PROTEIN"/>
    <property type="match status" value="1"/>
</dbReference>
<dbReference type="STRING" id="1194695.A0A5A7VB02"/>
<dbReference type="Proteomes" id="UP000321393">
    <property type="component" value="Unassembled WGS sequence"/>
</dbReference>
<protein>
    <submittedName>
        <fullName evidence="2">DnaJ domain-containing protein</fullName>
    </submittedName>
</protein>